<accession>A0A645HM84</accession>
<name>A0A645HM84_9ZZZZ</name>
<feature type="compositionally biased region" description="Polar residues" evidence="1">
    <location>
        <begin position="132"/>
        <end position="142"/>
    </location>
</feature>
<evidence type="ECO:0000256" key="1">
    <source>
        <dbReference type="SAM" id="MobiDB-lite"/>
    </source>
</evidence>
<protein>
    <submittedName>
        <fullName evidence="2">Uncharacterized protein</fullName>
    </submittedName>
</protein>
<reference evidence="2" key="1">
    <citation type="submission" date="2019-08" db="EMBL/GenBank/DDBJ databases">
        <authorList>
            <person name="Kucharzyk K."/>
            <person name="Murdoch R.W."/>
            <person name="Higgins S."/>
            <person name="Loffler F."/>
        </authorList>
    </citation>
    <scope>NUCLEOTIDE SEQUENCE</scope>
</reference>
<evidence type="ECO:0000313" key="2">
    <source>
        <dbReference type="EMBL" id="MPN39920.1"/>
    </source>
</evidence>
<sequence length="142" mass="15691">MIVLRDGSDAAENRIRIGADLVDDLLNQLLDFLDGGAPDGAVRRDRVENAAHLVPHPFEGFRKRSRDIRAYALTVQGDKTRLYSSAGQFPYRLVVEDGPGGEQHLRPAPHQGARENHSGLEVIDSNDHRHTSSFPSTTEQPS</sequence>
<dbReference type="EMBL" id="VSSQ01096020">
    <property type="protein sequence ID" value="MPN39920.1"/>
    <property type="molecule type" value="Genomic_DNA"/>
</dbReference>
<feature type="region of interest" description="Disordered" evidence="1">
    <location>
        <begin position="96"/>
        <end position="142"/>
    </location>
</feature>
<proteinExistence type="predicted"/>
<dbReference type="AlphaFoldDB" id="A0A645HM84"/>
<comment type="caution">
    <text evidence="2">The sequence shown here is derived from an EMBL/GenBank/DDBJ whole genome shotgun (WGS) entry which is preliminary data.</text>
</comment>
<gene>
    <name evidence="2" type="ORF">SDC9_187454</name>
</gene>
<organism evidence="2">
    <name type="scientific">bioreactor metagenome</name>
    <dbReference type="NCBI Taxonomy" id="1076179"/>
    <lineage>
        <taxon>unclassified sequences</taxon>
        <taxon>metagenomes</taxon>
        <taxon>ecological metagenomes</taxon>
    </lineage>
</organism>